<name>A0ABV1ACK0_9TELE</name>
<keyword evidence="2" id="KW-1185">Reference proteome</keyword>
<gene>
    <name evidence="1" type="ORF">AMECASPLE_028009</name>
</gene>
<dbReference type="EMBL" id="JAHRIP010087670">
    <property type="protein sequence ID" value="MEQ2315986.1"/>
    <property type="molecule type" value="Genomic_DNA"/>
</dbReference>
<comment type="caution">
    <text evidence="1">The sequence shown here is derived from an EMBL/GenBank/DDBJ whole genome shotgun (WGS) entry which is preliminary data.</text>
</comment>
<proteinExistence type="predicted"/>
<organism evidence="1 2">
    <name type="scientific">Ameca splendens</name>
    <dbReference type="NCBI Taxonomy" id="208324"/>
    <lineage>
        <taxon>Eukaryota</taxon>
        <taxon>Metazoa</taxon>
        <taxon>Chordata</taxon>
        <taxon>Craniata</taxon>
        <taxon>Vertebrata</taxon>
        <taxon>Euteleostomi</taxon>
        <taxon>Actinopterygii</taxon>
        <taxon>Neopterygii</taxon>
        <taxon>Teleostei</taxon>
        <taxon>Neoteleostei</taxon>
        <taxon>Acanthomorphata</taxon>
        <taxon>Ovalentaria</taxon>
        <taxon>Atherinomorphae</taxon>
        <taxon>Cyprinodontiformes</taxon>
        <taxon>Goodeidae</taxon>
        <taxon>Ameca</taxon>
    </lineage>
</organism>
<sequence>MLQGVSSALQADVRLLDHLRSAGRGPFGVQGSRKWFCLDRGSFSFTHSLTDEHTHTSVKVEPVKTGGSVCMVPISSSCDCLLCISLVDKIPTLKSPTLGFPHQQRD</sequence>
<protein>
    <submittedName>
        <fullName evidence="1">Uncharacterized protein</fullName>
    </submittedName>
</protein>
<reference evidence="1 2" key="1">
    <citation type="submission" date="2021-06" db="EMBL/GenBank/DDBJ databases">
        <authorList>
            <person name="Palmer J.M."/>
        </authorList>
    </citation>
    <scope>NUCLEOTIDE SEQUENCE [LARGE SCALE GENOMIC DNA]</scope>
    <source>
        <strain evidence="1 2">AS_MEX2019</strain>
        <tissue evidence="1">Muscle</tissue>
    </source>
</reference>
<evidence type="ECO:0000313" key="1">
    <source>
        <dbReference type="EMBL" id="MEQ2315986.1"/>
    </source>
</evidence>
<evidence type="ECO:0000313" key="2">
    <source>
        <dbReference type="Proteomes" id="UP001469553"/>
    </source>
</evidence>
<accession>A0ABV1ACK0</accession>
<dbReference type="Proteomes" id="UP001469553">
    <property type="component" value="Unassembled WGS sequence"/>
</dbReference>